<dbReference type="AlphaFoldDB" id="A0A7D3VS12"/>
<keyword evidence="2" id="KW-1185">Reference proteome</keyword>
<sequence>MVIFSPVDRVAREVIPASTPTDRSVGASLATVSSHTIAQNHRPAASLDTVTVVGSAPSGRARDHTIAKGSDIFASVRHPSRNRNPERVYSAVWRHLLRDLNRGYFARLSKNAVNPACRCRSACCRGTLETSDRNPSSWVRFHSVNHADVCT</sequence>
<reference evidence="1 2" key="1">
    <citation type="submission" date="2020-05" db="EMBL/GenBank/DDBJ databases">
        <title>Actinomadura verrucosospora NRRL-B18236 (PFL_A860) Genome sequencing and assembly.</title>
        <authorList>
            <person name="Samborskyy M."/>
        </authorList>
    </citation>
    <scope>NUCLEOTIDE SEQUENCE [LARGE SCALE GENOMIC DNA]</scope>
    <source>
        <strain evidence="1 2">NRRL:B18236</strain>
    </source>
</reference>
<dbReference type="EMBL" id="CP053892">
    <property type="protein sequence ID" value="QKG21615.1"/>
    <property type="molecule type" value="Genomic_DNA"/>
</dbReference>
<evidence type="ECO:0000313" key="2">
    <source>
        <dbReference type="Proteomes" id="UP000501240"/>
    </source>
</evidence>
<evidence type="ECO:0000313" key="1">
    <source>
        <dbReference type="EMBL" id="QKG21615.1"/>
    </source>
</evidence>
<protein>
    <submittedName>
        <fullName evidence="1">Uncharacterized protein</fullName>
    </submittedName>
</protein>
<accession>A0A7D3VS12</accession>
<organism evidence="1 2">
    <name type="scientific">Actinomadura verrucosospora</name>
    <dbReference type="NCBI Taxonomy" id="46165"/>
    <lineage>
        <taxon>Bacteria</taxon>
        <taxon>Bacillati</taxon>
        <taxon>Actinomycetota</taxon>
        <taxon>Actinomycetes</taxon>
        <taxon>Streptosporangiales</taxon>
        <taxon>Thermomonosporaceae</taxon>
        <taxon>Actinomadura</taxon>
    </lineage>
</organism>
<proteinExistence type="predicted"/>
<name>A0A7D3VS12_ACTVE</name>
<dbReference type="Proteomes" id="UP000501240">
    <property type="component" value="Chromosome"/>
</dbReference>
<gene>
    <name evidence="1" type="ORF">ACTIVE_3253</name>
</gene>